<dbReference type="EMBL" id="JANJQO010000740">
    <property type="protein sequence ID" value="KAJ2975165.1"/>
    <property type="molecule type" value="Genomic_DNA"/>
</dbReference>
<reference evidence="1" key="1">
    <citation type="submission" date="2022-08" db="EMBL/GenBank/DDBJ databases">
        <title>Genome Sequence of Lecanicillium fungicola.</title>
        <authorList>
            <person name="Buettner E."/>
        </authorList>
    </citation>
    <scope>NUCLEOTIDE SEQUENCE</scope>
    <source>
        <strain evidence="1">Babe33</strain>
    </source>
</reference>
<accession>A0ACC1N7C0</accession>
<name>A0ACC1N7C0_9HYPO</name>
<evidence type="ECO:0000313" key="1">
    <source>
        <dbReference type="EMBL" id="KAJ2975165.1"/>
    </source>
</evidence>
<keyword evidence="2" id="KW-1185">Reference proteome</keyword>
<evidence type="ECO:0000313" key="2">
    <source>
        <dbReference type="Proteomes" id="UP001143910"/>
    </source>
</evidence>
<protein>
    <submittedName>
        <fullName evidence="1">Uncharacterized protein</fullName>
    </submittedName>
</protein>
<sequence length="464" mass="52232">MSVKHEESVTIGGAGSPKGFTKIIHQSDRAKRVDLAAVPRQVPETGFAAQLPNNESLKPSTIEDPIDLGILDVQSAERLISLYFEHFECRLVQLATSSEWHLERRRRQHTLVKQGEGQHVASWKQLRQDRDQDRLWLYLDGMDKSAMCPRQVTMKSTLEWINVNSWFNMSHPHTYQFGDARALASREFITMAASLRDSITSRYSLTTPMPVAEVYMVKKLVLDFTQSMVNWSQRWTPIYASVQSLSLLPEGHLQMYCNSTIAYAFLFLLSSLYSCQERDAASITEFSRTCCDACINVLEQAIQLSQLGVLRYHWTSIHMMVVGCAQILLKVLTLSGNDYGIDFEPVYNKVKEVADIYQAATFSDGAAHHEHGDRVKTSFETRAKLLQSIWLSMKVFSSQPPYQSGRADAGEGTQAEVGSIVTSDSASGSIKSSKSVQDWMIDVSCPLWGQLWESLETETKSTDS</sequence>
<gene>
    <name evidence="1" type="ORF">NQ176_g5667</name>
</gene>
<comment type="caution">
    <text evidence="1">The sequence shown here is derived from an EMBL/GenBank/DDBJ whole genome shotgun (WGS) entry which is preliminary data.</text>
</comment>
<dbReference type="Proteomes" id="UP001143910">
    <property type="component" value="Unassembled WGS sequence"/>
</dbReference>
<proteinExistence type="predicted"/>
<organism evidence="1 2">
    <name type="scientific">Zarea fungicola</name>
    <dbReference type="NCBI Taxonomy" id="93591"/>
    <lineage>
        <taxon>Eukaryota</taxon>
        <taxon>Fungi</taxon>
        <taxon>Dikarya</taxon>
        <taxon>Ascomycota</taxon>
        <taxon>Pezizomycotina</taxon>
        <taxon>Sordariomycetes</taxon>
        <taxon>Hypocreomycetidae</taxon>
        <taxon>Hypocreales</taxon>
        <taxon>Cordycipitaceae</taxon>
        <taxon>Zarea</taxon>
    </lineage>
</organism>